<comment type="subcellular location">
    <subcellularLocation>
        <location evidence="1">Membrane</location>
        <topology evidence="1">Multi-pass membrane protein</topology>
    </subcellularLocation>
</comment>
<sequence length="532" mass="58220">MASKFALRKPALFRELTLRVLAIYLFVSFGSINFGFDISWWASCLGITEFKERYGVLPGPGQAKVIPSTWQSAGTGTPNAGMAIGCLIGGYANQWLGRKRTIALLSVIAIVGIILQVSIDSYWGIIVGRTINGLSVGMEANVIPTYSAELAPPAIRGTLVGFYQWWQILGNIFASCCIYGTSIHLSGQWTYKTVMVVQLVIPVILLVGVWFMPESPRWLLQKHRDEEALRALSSVRKGSAETEAVEAEFELMKMAMREEEQMRAASNWRDVFVGPNLRRTMIATFVQIFQQIQGNSFMNNYLVVFLQQIGITNSLSIYIASNCTQLGGITLSFLLLDRFGRRPVLFIGAFIMAVFMYVIGGLAAYTPGGVSGSSAQGCVAAILLYQAVAAGAWGSCTWATTAEASTQQLREKTIMLATFSSFVMVILVTYINPYVQDSGYGDLGPKVGFVFGGCSILAMVWVAFCLPELKGRSLEELDEMFNAGVSVWKFKSYKCTGIGATITEVQNRNADANEAKKALVLSEEATNPEKAE</sequence>
<dbReference type="GO" id="GO:0005351">
    <property type="term" value="F:carbohydrate:proton symporter activity"/>
    <property type="evidence" value="ECO:0007669"/>
    <property type="project" value="TreeGrafter"/>
</dbReference>
<dbReference type="AlphaFoldDB" id="A0A225AF78"/>
<dbReference type="InterPro" id="IPR005829">
    <property type="entry name" value="Sugar_transporter_CS"/>
</dbReference>
<dbReference type="FunFam" id="1.20.1250.20:FF:000078">
    <property type="entry name" value="MFS maltose transporter, putative"/>
    <property type="match status" value="1"/>
</dbReference>
<organism evidence="10 11">
    <name type="scientific">Talaromyces atroroseus</name>
    <dbReference type="NCBI Taxonomy" id="1441469"/>
    <lineage>
        <taxon>Eukaryota</taxon>
        <taxon>Fungi</taxon>
        <taxon>Dikarya</taxon>
        <taxon>Ascomycota</taxon>
        <taxon>Pezizomycotina</taxon>
        <taxon>Eurotiomycetes</taxon>
        <taxon>Eurotiomycetidae</taxon>
        <taxon>Eurotiales</taxon>
        <taxon>Trichocomaceae</taxon>
        <taxon>Talaromyces</taxon>
        <taxon>Talaromyces sect. Trachyspermi</taxon>
    </lineage>
</organism>
<comment type="similarity">
    <text evidence="2 7">Belongs to the major facilitator superfamily. Sugar transporter (TC 2.A.1.1) family.</text>
</comment>
<evidence type="ECO:0000256" key="4">
    <source>
        <dbReference type="ARBA" id="ARBA00022692"/>
    </source>
</evidence>
<dbReference type="Proteomes" id="UP000214365">
    <property type="component" value="Unassembled WGS sequence"/>
</dbReference>
<comment type="caution">
    <text evidence="10">The sequence shown here is derived from an EMBL/GenBank/DDBJ whole genome shotgun (WGS) entry which is preliminary data.</text>
</comment>
<feature type="transmembrane region" description="Helical" evidence="8">
    <location>
        <begin position="103"/>
        <end position="125"/>
    </location>
</feature>
<feature type="transmembrane region" description="Helical" evidence="8">
    <location>
        <begin position="343"/>
        <end position="367"/>
    </location>
</feature>
<proteinExistence type="inferred from homology"/>
<dbReference type="PROSITE" id="PS00217">
    <property type="entry name" value="SUGAR_TRANSPORT_2"/>
    <property type="match status" value="1"/>
</dbReference>
<evidence type="ECO:0000256" key="1">
    <source>
        <dbReference type="ARBA" id="ARBA00004141"/>
    </source>
</evidence>
<evidence type="ECO:0000313" key="10">
    <source>
        <dbReference type="EMBL" id="OKL59962.1"/>
    </source>
</evidence>
<feature type="domain" description="Major facilitator superfamily (MFS) profile" evidence="9">
    <location>
        <begin position="23"/>
        <end position="470"/>
    </location>
</feature>
<dbReference type="PROSITE" id="PS00216">
    <property type="entry name" value="SUGAR_TRANSPORT_1"/>
    <property type="match status" value="1"/>
</dbReference>
<dbReference type="PROSITE" id="PS50850">
    <property type="entry name" value="MFS"/>
    <property type="match status" value="1"/>
</dbReference>
<dbReference type="EMBL" id="LFMY01000006">
    <property type="protein sequence ID" value="OKL59962.1"/>
    <property type="molecule type" value="Genomic_DNA"/>
</dbReference>
<evidence type="ECO:0000256" key="3">
    <source>
        <dbReference type="ARBA" id="ARBA00022448"/>
    </source>
</evidence>
<evidence type="ECO:0000256" key="2">
    <source>
        <dbReference type="ARBA" id="ARBA00010992"/>
    </source>
</evidence>
<feature type="transmembrane region" description="Helical" evidence="8">
    <location>
        <begin position="315"/>
        <end position="336"/>
    </location>
</feature>
<gene>
    <name evidence="10" type="ORF">UA08_04608</name>
</gene>
<feature type="transmembrane region" description="Helical" evidence="8">
    <location>
        <begin position="413"/>
        <end position="435"/>
    </location>
</feature>
<protein>
    <recommendedName>
        <fullName evidence="9">Major facilitator superfamily (MFS) profile domain-containing protein</fullName>
    </recommendedName>
</protein>
<evidence type="ECO:0000259" key="9">
    <source>
        <dbReference type="PROSITE" id="PS50850"/>
    </source>
</evidence>
<evidence type="ECO:0000256" key="6">
    <source>
        <dbReference type="ARBA" id="ARBA00023136"/>
    </source>
</evidence>
<keyword evidence="11" id="KW-1185">Reference proteome</keyword>
<feature type="transmembrane region" description="Helical" evidence="8">
    <location>
        <begin position="193"/>
        <end position="212"/>
    </location>
</feature>
<dbReference type="GO" id="GO:0016020">
    <property type="term" value="C:membrane"/>
    <property type="evidence" value="ECO:0007669"/>
    <property type="project" value="UniProtKB-SubCell"/>
</dbReference>
<dbReference type="PANTHER" id="PTHR48022:SF2">
    <property type="entry name" value="PLASTIDIC GLUCOSE TRANSPORTER 4"/>
    <property type="match status" value="1"/>
</dbReference>
<dbReference type="InterPro" id="IPR005828">
    <property type="entry name" value="MFS_sugar_transport-like"/>
</dbReference>
<dbReference type="SUPFAM" id="SSF103473">
    <property type="entry name" value="MFS general substrate transporter"/>
    <property type="match status" value="1"/>
</dbReference>
<dbReference type="InterPro" id="IPR036259">
    <property type="entry name" value="MFS_trans_sf"/>
</dbReference>
<keyword evidence="3 7" id="KW-0813">Transport</keyword>
<keyword evidence="4 8" id="KW-0812">Transmembrane</keyword>
<dbReference type="OrthoDB" id="6612291at2759"/>
<accession>A0A225AF78</accession>
<dbReference type="InterPro" id="IPR003663">
    <property type="entry name" value="Sugar/inositol_transpt"/>
</dbReference>
<dbReference type="GeneID" id="31004363"/>
<dbReference type="InterPro" id="IPR050360">
    <property type="entry name" value="MFS_Sugar_Transporters"/>
</dbReference>
<keyword evidence="5 8" id="KW-1133">Transmembrane helix</keyword>
<feature type="transmembrane region" description="Helical" evidence="8">
    <location>
        <begin position="80"/>
        <end position="96"/>
    </location>
</feature>
<feature type="transmembrane region" description="Helical" evidence="8">
    <location>
        <begin position="447"/>
        <end position="466"/>
    </location>
</feature>
<reference evidence="10 11" key="1">
    <citation type="submission" date="2015-06" db="EMBL/GenBank/DDBJ databases">
        <title>Talaromyces atroroseus IBT 11181 draft genome.</title>
        <authorList>
            <person name="Rasmussen K.B."/>
            <person name="Rasmussen S."/>
            <person name="Petersen B."/>
            <person name="Sicheritz-Ponten T."/>
            <person name="Mortensen U.H."/>
            <person name="Thrane U."/>
        </authorList>
    </citation>
    <scope>NUCLEOTIDE SEQUENCE [LARGE SCALE GENOMIC DNA]</scope>
    <source>
        <strain evidence="10 11">IBT 11181</strain>
    </source>
</reference>
<feature type="transmembrane region" description="Helical" evidence="8">
    <location>
        <begin position="162"/>
        <end position="181"/>
    </location>
</feature>
<dbReference type="NCBIfam" id="TIGR00879">
    <property type="entry name" value="SP"/>
    <property type="match status" value="1"/>
</dbReference>
<name>A0A225AF78_TALAT</name>
<evidence type="ECO:0000313" key="11">
    <source>
        <dbReference type="Proteomes" id="UP000214365"/>
    </source>
</evidence>
<dbReference type="Pfam" id="PF00083">
    <property type="entry name" value="Sugar_tr"/>
    <property type="match status" value="1"/>
</dbReference>
<dbReference type="PANTHER" id="PTHR48022">
    <property type="entry name" value="PLASTIDIC GLUCOSE TRANSPORTER 4"/>
    <property type="match status" value="1"/>
</dbReference>
<evidence type="ECO:0000256" key="5">
    <source>
        <dbReference type="ARBA" id="ARBA00022989"/>
    </source>
</evidence>
<evidence type="ECO:0000256" key="8">
    <source>
        <dbReference type="SAM" id="Phobius"/>
    </source>
</evidence>
<feature type="transmembrane region" description="Helical" evidence="8">
    <location>
        <begin position="379"/>
        <end position="401"/>
    </location>
</feature>
<keyword evidence="6 8" id="KW-0472">Membrane</keyword>
<evidence type="ECO:0000256" key="7">
    <source>
        <dbReference type="RuleBase" id="RU003346"/>
    </source>
</evidence>
<dbReference type="Gene3D" id="1.20.1250.20">
    <property type="entry name" value="MFS general substrate transporter like domains"/>
    <property type="match status" value="1"/>
</dbReference>
<feature type="transmembrane region" description="Helical" evidence="8">
    <location>
        <begin position="21"/>
        <end position="42"/>
    </location>
</feature>
<dbReference type="RefSeq" id="XP_020120083.1">
    <property type="nucleotide sequence ID" value="XM_020266897.1"/>
</dbReference>
<dbReference type="InterPro" id="IPR020846">
    <property type="entry name" value="MFS_dom"/>
</dbReference>